<feature type="domain" description="Rhodanese" evidence="2">
    <location>
        <begin position="157"/>
        <end position="268"/>
    </location>
</feature>
<keyword evidence="3" id="KW-0808">Transferase</keyword>
<dbReference type="InterPro" id="IPR001763">
    <property type="entry name" value="Rhodanese-like_dom"/>
</dbReference>
<evidence type="ECO:0000256" key="1">
    <source>
        <dbReference type="ARBA" id="ARBA00022737"/>
    </source>
</evidence>
<dbReference type="AlphaFoldDB" id="A0A084IJR1"/>
<dbReference type="CDD" id="cd01448">
    <property type="entry name" value="TST_Repeat_1"/>
    <property type="match status" value="1"/>
</dbReference>
<evidence type="ECO:0000313" key="4">
    <source>
        <dbReference type="Proteomes" id="UP000028302"/>
    </source>
</evidence>
<accession>A0A084IJR1</accession>
<reference evidence="3 4" key="1">
    <citation type="submission" date="2013-03" db="EMBL/GenBank/DDBJ databases">
        <title>Salinisphaera hydrothermalis C41B8 Genome Sequencing.</title>
        <authorList>
            <person name="Li C."/>
            <person name="Lai Q."/>
            <person name="Shao Z."/>
        </authorList>
    </citation>
    <scope>NUCLEOTIDE SEQUENCE [LARGE SCALE GENOMIC DNA]</scope>
    <source>
        <strain evidence="3 4">C41B8</strain>
    </source>
</reference>
<dbReference type="EMBL" id="APNK01000019">
    <property type="protein sequence ID" value="KEZ76945.1"/>
    <property type="molecule type" value="Genomic_DNA"/>
</dbReference>
<sequence length="271" mass="29320">MAAKLDLFVKPATLHAAMDDADVQIVAVDTPDDFADAHIPGAHRLAMADFTAKDGAVGGLIPDDATLADVFSKAGLRNDAHIVAYDRAGDGQAARLLYTLDVMGHAKFSLLDGGLGAWHAAGLPLESGTVRHDATDFQVTRQGQGIADRNWITQHREESDVRILDVRSAAEFAGEDVRSARGGHVPGAVNLDWQQLKNDHGQLRDLAEIRRMLAERDIDPSKEVATYCQTHVRSSYAYLVLKALGYEHVRGYPGAWSDWGNAEDTPVETGA</sequence>
<dbReference type="Gene3D" id="3.40.250.10">
    <property type="entry name" value="Rhodanese-like domain"/>
    <property type="match status" value="2"/>
</dbReference>
<dbReference type="OrthoDB" id="9781034at2"/>
<dbReference type="InterPro" id="IPR051126">
    <property type="entry name" value="Thiosulfate_sulfurtransferase"/>
</dbReference>
<dbReference type="Proteomes" id="UP000028302">
    <property type="component" value="Unassembled WGS sequence"/>
</dbReference>
<evidence type="ECO:0000259" key="2">
    <source>
        <dbReference type="PROSITE" id="PS50206"/>
    </source>
</evidence>
<comment type="caution">
    <text evidence="3">The sequence shown here is derived from an EMBL/GenBank/DDBJ whole genome shotgun (WGS) entry which is preliminary data.</text>
</comment>
<dbReference type="InterPro" id="IPR036873">
    <property type="entry name" value="Rhodanese-like_dom_sf"/>
</dbReference>
<dbReference type="PROSITE" id="PS00380">
    <property type="entry name" value="RHODANESE_1"/>
    <property type="match status" value="1"/>
</dbReference>
<keyword evidence="1" id="KW-0677">Repeat</keyword>
<feature type="domain" description="Rhodanese" evidence="2">
    <location>
        <begin position="19"/>
        <end position="127"/>
    </location>
</feature>
<evidence type="ECO:0000313" key="3">
    <source>
        <dbReference type="EMBL" id="KEZ76945.1"/>
    </source>
</evidence>
<protein>
    <submittedName>
        <fullName evidence="3">Thiosulfate sulfurtransferase</fullName>
    </submittedName>
</protein>
<organism evidence="3 4">
    <name type="scientific">Salinisphaera hydrothermalis (strain C41B8)</name>
    <dbReference type="NCBI Taxonomy" id="1304275"/>
    <lineage>
        <taxon>Bacteria</taxon>
        <taxon>Pseudomonadati</taxon>
        <taxon>Pseudomonadota</taxon>
        <taxon>Gammaproteobacteria</taxon>
        <taxon>Salinisphaerales</taxon>
        <taxon>Salinisphaeraceae</taxon>
        <taxon>Salinisphaera</taxon>
    </lineage>
</organism>
<dbReference type="eggNOG" id="COG2897">
    <property type="taxonomic scope" value="Bacteria"/>
</dbReference>
<dbReference type="PROSITE" id="PS50206">
    <property type="entry name" value="RHODANESE_3"/>
    <property type="match status" value="2"/>
</dbReference>
<dbReference type="SUPFAM" id="SSF52821">
    <property type="entry name" value="Rhodanese/Cell cycle control phosphatase"/>
    <property type="match status" value="2"/>
</dbReference>
<dbReference type="PATRIC" id="fig|1304275.5.peg.2480"/>
<gene>
    <name evidence="3" type="ORF">C41B8_12155</name>
</gene>
<dbReference type="Pfam" id="PF00581">
    <property type="entry name" value="Rhodanese"/>
    <property type="match status" value="2"/>
</dbReference>
<keyword evidence="4" id="KW-1185">Reference proteome</keyword>
<dbReference type="STRING" id="1304275.C41B8_12155"/>
<dbReference type="CDD" id="cd01449">
    <property type="entry name" value="TST_Repeat_2"/>
    <property type="match status" value="1"/>
</dbReference>
<dbReference type="GO" id="GO:0004792">
    <property type="term" value="F:thiosulfate-cyanide sulfurtransferase activity"/>
    <property type="evidence" value="ECO:0007669"/>
    <property type="project" value="InterPro"/>
</dbReference>
<dbReference type="PANTHER" id="PTHR43855:SF1">
    <property type="entry name" value="THIOSULFATE SULFURTRANSFERASE"/>
    <property type="match status" value="1"/>
</dbReference>
<dbReference type="InterPro" id="IPR001307">
    <property type="entry name" value="Thiosulphate_STrfase_CS"/>
</dbReference>
<proteinExistence type="predicted"/>
<dbReference type="SMART" id="SM00450">
    <property type="entry name" value="RHOD"/>
    <property type="match status" value="2"/>
</dbReference>
<dbReference type="RefSeq" id="WP_037338565.1">
    <property type="nucleotide sequence ID" value="NZ_APNK01000019.1"/>
</dbReference>
<name>A0A084IJR1_SALHC</name>
<dbReference type="PANTHER" id="PTHR43855">
    <property type="entry name" value="THIOSULFATE SULFURTRANSFERASE"/>
    <property type="match status" value="1"/>
</dbReference>